<dbReference type="Gene3D" id="3.30.505.10">
    <property type="entry name" value="SH2 domain"/>
    <property type="match status" value="2"/>
</dbReference>
<dbReference type="InterPro" id="IPR001711">
    <property type="entry name" value="PLipase_C_Pinositol-sp_Y"/>
</dbReference>
<dbReference type="PROSITE" id="PS50003">
    <property type="entry name" value="PH_DOMAIN"/>
    <property type="match status" value="1"/>
</dbReference>
<evidence type="ECO:0000256" key="1">
    <source>
        <dbReference type="ARBA" id="ARBA00001913"/>
    </source>
</evidence>
<comment type="caution">
    <text evidence="24">The sequence shown here is derived from an EMBL/GenBank/DDBJ whole genome shotgun (WGS) entry which is preliminary data.</text>
</comment>
<evidence type="ECO:0000256" key="9">
    <source>
        <dbReference type="ARBA" id="ARBA00022999"/>
    </source>
</evidence>
<dbReference type="Pfam" id="PF00018">
    <property type="entry name" value="SH3_1"/>
    <property type="match status" value="1"/>
</dbReference>
<dbReference type="InterPro" id="IPR035024">
    <property type="entry name" value="PLC-gamma_N-SH2"/>
</dbReference>
<evidence type="ECO:0000256" key="16">
    <source>
        <dbReference type="PROSITE-ProRule" id="PRU00191"/>
    </source>
</evidence>
<keyword evidence="25" id="KW-1185">Reference proteome</keyword>
<dbReference type="FunFam" id="3.30.505.10:FF:000011">
    <property type="entry name" value="1-phosphatidylinositol 4,5-bisphosphate phosphodiesterase gamma"/>
    <property type="match status" value="1"/>
</dbReference>
<dbReference type="InterPro" id="IPR000980">
    <property type="entry name" value="SH2"/>
</dbReference>
<keyword evidence="4" id="KW-0597">Phosphoprotein</keyword>
<dbReference type="GO" id="GO:0046488">
    <property type="term" value="P:phosphatidylinositol metabolic process"/>
    <property type="evidence" value="ECO:0007669"/>
    <property type="project" value="TreeGrafter"/>
</dbReference>
<evidence type="ECO:0000256" key="15">
    <source>
        <dbReference type="ARBA" id="ARBA00062151"/>
    </source>
</evidence>
<dbReference type="InterPro" id="IPR057061">
    <property type="entry name" value="PLCG_EF-hand_2"/>
</dbReference>
<dbReference type="SUPFAM" id="SSF47473">
    <property type="entry name" value="EF-hand"/>
    <property type="match status" value="1"/>
</dbReference>
<comment type="cofactor">
    <cofactor evidence="1">
        <name>Ca(2+)</name>
        <dbReference type="ChEBI" id="CHEBI:29108"/>
    </cofactor>
</comment>
<feature type="domain" description="C2" evidence="22">
    <location>
        <begin position="1177"/>
        <end position="1308"/>
    </location>
</feature>
<dbReference type="CDD" id="cd13234">
    <property type="entry name" value="PHsplit_PLC_gamma"/>
    <property type="match status" value="1"/>
</dbReference>
<keyword evidence="7" id="KW-0106">Calcium</keyword>
<evidence type="ECO:0000256" key="2">
    <source>
        <dbReference type="ARBA" id="ARBA00004285"/>
    </source>
</evidence>
<accession>A0A6B0R813</accession>
<evidence type="ECO:0000313" key="24">
    <source>
        <dbReference type="EMBL" id="MXQ86319.1"/>
    </source>
</evidence>
<dbReference type="CDD" id="cd09932">
    <property type="entry name" value="SH2_C-SH2_PLC_gamma_like"/>
    <property type="match status" value="1"/>
</dbReference>
<keyword evidence="5" id="KW-0677">Repeat</keyword>
<evidence type="ECO:0000259" key="19">
    <source>
        <dbReference type="PROSITE" id="PS50001"/>
    </source>
</evidence>
<dbReference type="SUPFAM" id="SSF49562">
    <property type="entry name" value="C2 domain (Calcium/lipid-binding domain, CaLB)"/>
    <property type="match status" value="1"/>
</dbReference>
<dbReference type="SUPFAM" id="SSF50044">
    <property type="entry name" value="SH3-domain"/>
    <property type="match status" value="1"/>
</dbReference>
<dbReference type="Gene3D" id="3.20.20.190">
    <property type="entry name" value="Phosphatidylinositol (PI) phosphodiesterase"/>
    <property type="match status" value="2"/>
</dbReference>
<dbReference type="SMART" id="SM00148">
    <property type="entry name" value="PLCXc"/>
    <property type="match status" value="1"/>
</dbReference>
<dbReference type="FunFam" id="3.30.505.10:FF:000009">
    <property type="entry name" value="1-phosphatidylinositol 4,5-bisphosphate phosphodiesterase gamma"/>
    <property type="match status" value="1"/>
</dbReference>
<dbReference type="GO" id="GO:0010628">
    <property type="term" value="P:positive regulation of gene expression"/>
    <property type="evidence" value="ECO:0007669"/>
    <property type="project" value="UniProtKB-ARBA"/>
</dbReference>
<dbReference type="PANTHER" id="PTHR10336:SF25">
    <property type="entry name" value="1-PHOSPHATIDYLINOSITOL 4,5-BISPHOSPHATE PHOSPHODIESTERASE GAMMA-2"/>
    <property type="match status" value="1"/>
</dbReference>
<protein>
    <recommendedName>
        <fullName evidence="18">Phosphoinositide phospholipase C</fullName>
        <ecNumber evidence="18">3.1.4.11</ecNumber>
    </recommendedName>
</protein>
<dbReference type="GO" id="GO:1902533">
    <property type="term" value="P:positive regulation of intracellular signal transduction"/>
    <property type="evidence" value="ECO:0007669"/>
    <property type="project" value="UniProtKB-ARBA"/>
</dbReference>
<dbReference type="CDD" id="cd00275">
    <property type="entry name" value="C2_PLC_like"/>
    <property type="match status" value="1"/>
</dbReference>
<dbReference type="SMART" id="SM00239">
    <property type="entry name" value="C2"/>
    <property type="match status" value="1"/>
</dbReference>
<dbReference type="GO" id="GO:0032587">
    <property type="term" value="C:ruffle membrane"/>
    <property type="evidence" value="ECO:0007669"/>
    <property type="project" value="TreeGrafter"/>
</dbReference>
<dbReference type="InterPro" id="IPR001192">
    <property type="entry name" value="PI-PLC_fam"/>
</dbReference>
<dbReference type="FunFam" id="3.20.20.190:FF:000012">
    <property type="entry name" value="1-phosphatidylinositol 4,5-bisphosphate phosphodiesterase gamma"/>
    <property type="match status" value="1"/>
</dbReference>
<evidence type="ECO:0000256" key="5">
    <source>
        <dbReference type="ARBA" id="ARBA00022737"/>
    </source>
</evidence>
<feature type="domain" description="SH2" evidence="19">
    <location>
        <begin position="785"/>
        <end position="874"/>
    </location>
</feature>
<dbReference type="Gene3D" id="2.30.29.30">
    <property type="entry name" value="Pleckstrin-homology domain (PH domain)/Phosphotyrosine-binding domain (PTB)"/>
    <property type="match status" value="1"/>
</dbReference>
<dbReference type="CDD" id="cd16215">
    <property type="entry name" value="EFh_PI-PLCgamma2"/>
    <property type="match status" value="1"/>
</dbReference>
<dbReference type="EC" id="3.1.4.11" evidence="18"/>
<dbReference type="CDD" id="cd13362">
    <property type="entry name" value="PH_PLC_gamma"/>
    <property type="match status" value="1"/>
</dbReference>
<dbReference type="PROSITE" id="PS50008">
    <property type="entry name" value="PIPLC_Y_DOMAIN"/>
    <property type="match status" value="1"/>
</dbReference>
<proteinExistence type="predicted"/>
<keyword evidence="3 17" id="KW-0728">SH3 domain</keyword>
<dbReference type="Pfam" id="PF00388">
    <property type="entry name" value="PI-PLC-X"/>
    <property type="match status" value="1"/>
</dbReference>
<sequence length="1583" mass="183870">MPPAPLVTAIGPVRGLPVSTPTREAALASFPEPVQPQAQVHKKDTFLWLAASQPHLASLEKDQCSWDLSSSGGSPCLPGRGLTLLRQKPENSALDHVWESLSQDWRGPGGDTALTNAGPGAASLFTRFLLASPTGQQTTASTMANVDTLPEYEKSQIKRALELGTVMTVFSFRKSTPERRTVQVIMETRQVAWSKTADKIEGFLDIMEIKEIRPGKSSKDFERAKAVRQKEECCFTVLYGSQFILSTLSLAADSKEDAAKWLSGLKILHQEVMSASTPTIIESWLRKQIYSVDQTRRNSISLRELKTILPLVNFKVSSAKFLKDKFLEIGAHKDELSFEQFHLFYKKLMFEQQKSILDEFKKDSSVFLLGNTDRPDASAVHLHDFQRFLLHEQQELWAQDLNKVRERMTKFIDDTMRETAEPFLFVDEFLTYLFSRENSIWDEKYDVVDMQDMNNPLSHYWISSSHNTYLTGDQLRSESSTEAYIRCLRMGCRCIELDCWDGPDGKPIIYHGWTRTTKIKFDDVVQAIKDHAFVTSSFPVILSIEEHCCVEQQRHMARVFKEVFGDLLLTKPKEASADQLPSPSQLRGKIIIKHKKLGPRGDVDVNMEDKKDEHKQQGELHMWDPIDQKWTRHYCAVADAKLSFSDDIEQTVEEELPLDIPPTELHFGEKWFHKKVEKRTSAEKLLQEYCAETGGKDGTFLVRESETFPNDYTLSFWRSGRVQHCRIRSTMEGGTMKYYLTDNLMFTSIYALIQHYRETHLRCAEFELRLTDPVPNPNPHESKPWYYDGLSRGEAEDMLMRIPRDGAFLIRKREGTDSYAITFRARGKVKHCRINRDGRHFVLGTSAYFESLVELVSYYEKHALYRKMKLRYPVTPELLERYNTERDINSLYDVSRMYVDPSEINPSMPQRTVKALYDYRAKQSDELSFCRGALIHNVSKEPGGWWKGDYGTRIQQYFPSNYVEDISPTEGEEVDKQIIEDNPLGSLCRGILNLNIYNVVKAPHGKNQKPFVFILEPKKQGDPPVEFATDSVEELFEWFQSIREITWKMDAKENNMKYWEKNQSIAIELSDLVVYCKPTSKTKDNLENPDFREIRSFVETKADSIVRQKPSDLLKYNQKGLTRVYPKGQRVDSSNYDPFRLWLCGSQMVALNFQTPDKYMQMNHALFSLNGRTGYVLQPESMRAEKYDPMPPESQRKIQMTLTVKVLGARHLPKPGRSIACPFVEVEICGAEYDSNKFKTTVVNDNGLSPVWTPTQEKVTFEIYDPNLAFLRFVVYEEDMFSDPNFLAHATYPIKGIKSGFRSVPLKNGYSEDIELASLLVFCEMRPVLESEEELYSSCRQLRRRQEELNNQLFLYDTHQNLRSATRDALVREFNVNENQLQLYQEKCNRRIKQFIISYGLLFYNSYYESEEELYSSCHQLRRWQEELNNQLFLYDTHQNLRSANRDALVREFNVNENQLQLYQEKCNRRWVTACSHCEESEEELYSSCRQLQRRQEELNNQLFLYDTHQNLRSTTRDAMVREFNVNENQLQLYQEKCNRRWVTACSHCEQHSVKQSTGIRFYTIRCRITFSSTSKCVLLLIT</sequence>
<evidence type="ECO:0000259" key="21">
    <source>
        <dbReference type="PROSITE" id="PS50003"/>
    </source>
</evidence>
<evidence type="ECO:0000256" key="4">
    <source>
        <dbReference type="ARBA" id="ARBA00022553"/>
    </source>
</evidence>
<reference evidence="24" key="1">
    <citation type="submission" date="2019-10" db="EMBL/GenBank/DDBJ databases">
        <title>The sequence and de novo assembly of the wild yak genome.</title>
        <authorList>
            <person name="Liu Y."/>
        </authorList>
    </citation>
    <scope>NUCLEOTIDE SEQUENCE [LARGE SCALE GENOMIC DNA]</scope>
    <source>
        <strain evidence="24">WY2019</strain>
    </source>
</reference>
<comment type="function">
    <text evidence="14">The production of the second messenger molecules diacylglycerol (DAG) and inositol 1,4,5-trisphosphate (IP3) is mediated by activated phosphatidylinositol-specific phospholipase C enzymes. It is a crucial enzyme in transmembrane signaling.</text>
</comment>
<dbReference type="SMART" id="SM00233">
    <property type="entry name" value="PH"/>
    <property type="match status" value="2"/>
</dbReference>
<dbReference type="GO" id="GO:0004435">
    <property type="term" value="F:phosphatidylinositol-4,5-bisphosphate phospholipase C activity"/>
    <property type="evidence" value="ECO:0007669"/>
    <property type="project" value="UniProtKB-EC"/>
</dbReference>
<evidence type="ECO:0000259" key="22">
    <source>
        <dbReference type="PROSITE" id="PS50004"/>
    </source>
</evidence>
<dbReference type="PRINTS" id="PR00401">
    <property type="entry name" value="SH2DOMAIN"/>
</dbReference>
<keyword evidence="12" id="KW-0807">Transducer</keyword>
<dbReference type="SUPFAM" id="SSF50729">
    <property type="entry name" value="PH domain-like"/>
    <property type="match status" value="1"/>
</dbReference>
<dbReference type="Pfam" id="PF23583">
    <property type="entry name" value="EF_HAND_2_PLCG"/>
    <property type="match status" value="1"/>
</dbReference>
<organism evidence="24 25">
    <name type="scientific">Bos mutus</name>
    <name type="common">wild yak</name>
    <dbReference type="NCBI Taxonomy" id="72004"/>
    <lineage>
        <taxon>Eukaryota</taxon>
        <taxon>Metazoa</taxon>
        <taxon>Chordata</taxon>
        <taxon>Craniata</taxon>
        <taxon>Vertebrata</taxon>
        <taxon>Euteleostomi</taxon>
        <taxon>Mammalia</taxon>
        <taxon>Eutheria</taxon>
        <taxon>Laurasiatheria</taxon>
        <taxon>Artiodactyla</taxon>
        <taxon>Ruminantia</taxon>
        <taxon>Pecora</taxon>
        <taxon>Bovidae</taxon>
        <taxon>Bovinae</taxon>
        <taxon>Bos</taxon>
    </lineage>
</organism>
<dbReference type="SUPFAM" id="SSF55550">
    <property type="entry name" value="SH2 domain"/>
    <property type="match status" value="2"/>
</dbReference>
<dbReference type="PRINTS" id="PR00390">
    <property type="entry name" value="PHPHLIPASEC"/>
</dbReference>
<dbReference type="InterPro" id="IPR035023">
    <property type="entry name" value="PLC-gamma_C-SH2"/>
</dbReference>
<dbReference type="InterPro" id="IPR000008">
    <property type="entry name" value="C2_dom"/>
</dbReference>
<dbReference type="CDD" id="cd10341">
    <property type="entry name" value="SH2_N-SH2_PLC_gamma_like"/>
    <property type="match status" value="1"/>
</dbReference>
<dbReference type="Pfam" id="PF00387">
    <property type="entry name" value="PI-PLC-Y"/>
    <property type="match status" value="1"/>
</dbReference>
<evidence type="ECO:0000256" key="13">
    <source>
        <dbReference type="ARBA" id="ARBA00023674"/>
    </source>
</evidence>
<dbReference type="FunFam" id="2.30.29.30:FF:000168">
    <property type="entry name" value="1-phosphatidylinositol 4,5-bisphosphate phosphodiesterase gamma"/>
    <property type="match status" value="1"/>
</dbReference>
<evidence type="ECO:0000313" key="25">
    <source>
        <dbReference type="Proteomes" id="UP000322234"/>
    </source>
</evidence>
<dbReference type="FunFam" id="2.60.40.150:FF:000094">
    <property type="entry name" value="1-phosphatidylinositol 4,5-bisphosphate phosphodiesterase gamma"/>
    <property type="match status" value="1"/>
</dbReference>
<dbReference type="Pfam" id="PF23329">
    <property type="entry name" value="EF_HAND_1_PLCG"/>
    <property type="match status" value="1"/>
</dbReference>
<dbReference type="InterPro" id="IPR036860">
    <property type="entry name" value="SH2_dom_sf"/>
</dbReference>
<dbReference type="FunFam" id="3.20.20.190:FF:000016">
    <property type="entry name" value="1-phosphatidylinositol 4,5-bisphosphate phosphodiesterase gamma"/>
    <property type="match status" value="1"/>
</dbReference>
<dbReference type="GO" id="GO:0016042">
    <property type="term" value="P:lipid catabolic process"/>
    <property type="evidence" value="ECO:0007669"/>
    <property type="project" value="UniProtKB-KW"/>
</dbReference>
<dbReference type="Pfam" id="PF00017">
    <property type="entry name" value="SH2"/>
    <property type="match status" value="2"/>
</dbReference>
<dbReference type="InterPro" id="IPR035892">
    <property type="entry name" value="C2_domain_sf"/>
</dbReference>
<comment type="subunit">
    <text evidence="15">Part of a complex composed of EEIG1, TNFRSF11A/RANK, PLCG2, GAB2, TEC and BTK; complex formation increases in the presence of TNFSF11/RANKL. Interacts (via SH2 domain) with CSF1R (tyrosine phosphorylated). Interacts constitutively with THEMIS2.</text>
</comment>
<evidence type="ECO:0000256" key="12">
    <source>
        <dbReference type="ARBA" id="ARBA00023224"/>
    </source>
</evidence>
<dbReference type="SMART" id="SM00149">
    <property type="entry name" value="PLCYc"/>
    <property type="match status" value="1"/>
</dbReference>
<feature type="domain" description="SH3" evidence="20">
    <location>
        <begin position="908"/>
        <end position="968"/>
    </location>
</feature>
<feature type="domain" description="PI-PLC Y-box" evidence="23">
    <location>
        <begin position="1069"/>
        <end position="1183"/>
    </location>
</feature>
<name>A0A6B0R813_9CETA</name>
<dbReference type="EMBL" id="VBQZ03000032">
    <property type="protein sequence ID" value="MXQ86319.1"/>
    <property type="molecule type" value="Genomic_DNA"/>
</dbReference>
<keyword evidence="10 18" id="KW-0443">Lipid metabolism</keyword>
<dbReference type="Gene3D" id="2.30.30.40">
    <property type="entry name" value="SH3 Domains"/>
    <property type="match status" value="1"/>
</dbReference>
<gene>
    <name evidence="24" type="ORF">E5288_WYG003070</name>
</gene>
<dbReference type="PROSITE" id="PS50002">
    <property type="entry name" value="SH3"/>
    <property type="match status" value="1"/>
</dbReference>
<dbReference type="SMART" id="SM00252">
    <property type="entry name" value="SH2"/>
    <property type="match status" value="2"/>
</dbReference>
<dbReference type="GO" id="GO:0045121">
    <property type="term" value="C:membrane raft"/>
    <property type="evidence" value="ECO:0007669"/>
    <property type="project" value="UniProtKB-SubCell"/>
</dbReference>
<dbReference type="InterPro" id="IPR036028">
    <property type="entry name" value="SH3-like_dom_sf"/>
</dbReference>
<comment type="subcellular location">
    <subcellularLocation>
        <location evidence="2">Membrane raft</location>
    </subcellularLocation>
</comment>
<dbReference type="InterPro" id="IPR001452">
    <property type="entry name" value="SH3_domain"/>
</dbReference>
<keyword evidence="11" id="KW-0472">Membrane</keyword>
<dbReference type="InterPro" id="IPR035723">
    <property type="entry name" value="PLCgamma2_SH3"/>
</dbReference>
<evidence type="ECO:0000256" key="10">
    <source>
        <dbReference type="ARBA" id="ARBA00023098"/>
    </source>
</evidence>
<evidence type="ECO:0000259" key="23">
    <source>
        <dbReference type="PROSITE" id="PS50008"/>
    </source>
</evidence>
<dbReference type="FunFam" id="2.30.30.40:FF:000119">
    <property type="entry name" value="1-phosphatidylinositol 4,5-bisphosphate phosphodiesterase gamma"/>
    <property type="match status" value="1"/>
</dbReference>
<dbReference type="Pfam" id="PF00168">
    <property type="entry name" value="C2"/>
    <property type="match status" value="1"/>
</dbReference>
<evidence type="ECO:0000256" key="8">
    <source>
        <dbReference type="ARBA" id="ARBA00022963"/>
    </source>
</evidence>
<dbReference type="InterPro" id="IPR001849">
    <property type="entry name" value="PH_domain"/>
</dbReference>
<dbReference type="InterPro" id="IPR056586">
    <property type="entry name" value="EF-hand_PLCG1"/>
</dbReference>
<dbReference type="GO" id="GO:0051209">
    <property type="term" value="P:release of sequestered calcium ion into cytosol"/>
    <property type="evidence" value="ECO:0007669"/>
    <property type="project" value="TreeGrafter"/>
</dbReference>
<dbReference type="GO" id="GO:0048015">
    <property type="term" value="P:phosphatidylinositol-mediated signaling"/>
    <property type="evidence" value="ECO:0007669"/>
    <property type="project" value="TreeGrafter"/>
</dbReference>
<dbReference type="InterPro" id="IPR011992">
    <property type="entry name" value="EF-hand-dom_pair"/>
</dbReference>
<dbReference type="SMART" id="SM00326">
    <property type="entry name" value="SH3"/>
    <property type="match status" value="1"/>
</dbReference>
<evidence type="ECO:0000256" key="11">
    <source>
        <dbReference type="ARBA" id="ARBA00023136"/>
    </source>
</evidence>
<dbReference type="InterPro" id="IPR000909">
    <property type="entry name" value="PLipase_C_PInositol-sp_X_dom"/>
</dbReference>
<keyword evidence="8 18" id="KW-0442">Lipid degradation</keyword>
<evidence type="ECO:0000256" key="17">
    <source>
        <dbReference type="PROSITE-ProRule" id="PRU00192"/>
    </source>
</evidence>
<dbReference type="SUPFAM" id="SSF51695">
    <property type="entry name" value="PLC-like phosphodiesterases"/>
    <property type="match status" value="1"/>
</dbReference>
<keyword evidence="6 18" id="KW-0378">Hydrolase</keyword>
<keyword evidence="9 16" id="KW-0727">SH2 domain</keyword>
<dbReference type="InterPro" id="IPR017946">
    <property type="entry name" value="PLC-like_Pdiesterase_TIM-brl"/>
</dbReference>
<dbReference type="PROSITE" id="PS50004">
    <property type="entry name" value="C2"/>
    <property type="match status" value="1"/>
</dbReference>
<feature type="domain" description="SH2" evidence="19">
    <location>
        <begin position="671"/>
        <end position="774"/>
    </location>
</feature>
<feature type="domain" description="PH" evidence="21">
    <location>
        <begin position="159"/>
        <end position="270"/>
    </location>
</feature>
<dbReference type="PANTHER" id="PTHR10336">
    <property type="entry name" value="PHOSPHOINOSITIDE-SPECIFIC PHOSPHOLIPASE C FAMILY PROTEIN"/>
    <property type="match status" value="1"/>
</dbReference>
<evidence type="ECO:0000256" key="14">
    <source>
        <dbReference type="ARBA" id="ARBA00057069"/>
    </source>
</evidence>
<evidence type="ECO:0000256" key="7">
    <source>
        <dbReference type="ARBA" id="ARBA00022837"/>
    </source>
</evidence>
<evidence type="ECO:0000256" key="3">
    <source>
        <dbReference type="ARBA" id="ARBA00022443"/>
    </source>
</evidence>
<dbReference type="Pfam" id="PF16457">
    <property type="entry name" value="PH_12"/>
    <property type="match status" value="1"/>
</dbReference>
<evidence type="ECO:0000259" key="20">
    <source>
        <dbReference type="PROSITE" id="PS50002"/>
    </source>
</evidence>
<dbReference type="PROSITE" id="PS50007">
    <property type="entry name" value="PIPLC_X_DOMAIN"/>
    <property type="match status" value="1"/>
</dbReference>
<dbReference type="Proteomes" id="UP000322234">
    <property type="component" value="Unassembled WGS sequence"/>
</dbReference>
<dbReference type="GO" id="GO:0010634">
    <property type="term" value="P:positive regulation of epithelial cell migration"/>
    <property type="evidence" value="ECO:0007669"/>
    <property type="project" value="TreeGrafter"/>
</dbReference>
<evidence type="ECO:0000256" key="18">
    <source>
        <dbReference type="RuleBase" id="RU361133"/>
    </source>
</evidence>
<dbReference type="Gene3D" id="2.60.40.150">
    <property type="entry name" value="C2 domain"/>
    <property type="match status" value="1"/>
</dbReference>
<dbReference type="PROSITE" id="PS50001">
    <property type="entry name" value="SH2"/>
    <property type="match status" value="2"/>
</dbReference>
<dbReference type="InterPro" id="IPR011993">
    <property type="entry name" value="PH-like_dom_sf"/>
</dbReference>
<dbReference type="CDD" id="cd11969">
    <property type="entry name" value="SH3_PLCgamma2"/>
    <property type="match status" value="1"/>
</dbReference>
<dbReference type="CDD" id="cd08592">
    <property type="entry name" value="PI-PLCc_gamma"/>
    <property type="match status" value="1"/>
</dbReference>
<comment type="catalytic activity">
    <reaction evidence="13">
        <text>a 1,2-diacyl-sn-glycero-3-phospho-(1D-myo-inositol-4,5-bisphosphate) + H2O = 1D-myo-inositol 1,4,5-trisphosphate + a 1,2-diacyl-sn-glycerol + H(+)</text>
        <dbReference type="Rhea" id="RHEA:33179"/>
        <dbReference type="ChEBI" id="CHEBI:15377"/>
        <dbReference type="ChEBI" id="CHEBI:15378"/>
        <dbReference type="ChEBI" id="CHEBI:17815"/>
        <dbReference type="ChEBI" id="CHEBI:58456"/>
        <dbReference type="ChEBI" id="CHEBI:203600"/>
        <dbReference type="EC" id="3.1.4.11"/>
    </reaction>
    <physiologicalReaction direction="left-to-right" evidence="13">
        <dbReference type="Rhea" id="RHEA:33180"/>
    </physiologicalReaction>
</comment>
<evidence type="ECO:0000256" key="6">
    <source>
        <dbReference type="ARBA" id="ARBA00022801"/>
    </source>
</evidence>